<dbReference type="EMBL" id="CP022386">
    <property type="protein sequence ID" value="ATA86901.1"/>
    <property type="molecule type" value="Genomic_DNA"/>
</dbReference>
<gene>
    <name evidence="1" type="ORF">CGC50_06890</name>
</gene>
<dbReference type="RefSeq" id="WP_095910220.1">
    <property type="nucleotide sequence ID" value="NZ_CP022386.1"/>
</dbReference>
<dbReference type="GeneID" id="84808278"/>
<reference evidence="2" key="1">
    <citation type="submission" date="2017-06" db="EMBL/GenBank/DDBJ databases">
        <title>Capnocytophaga spp. assemblies.</title>
        <authorList>
            <person name="Gulvik C.A."/>
        </authorList>
    </citation>
    <scope>NUCLEOTIDE SEQUENCE [LARGE SCALE GENOMIC DNA]</scope>
    <source>
        <strain evidence="2">H1496</strain>
    </source>
</reference>
<dbReference type="OrthoDB" id="1151530at2"/>
<organism evidence="1 2">
    <name type="scientific">Capnocytophaga gingivalis</name>
    <dbReference type="NCBI Taxonomy" id="1017"/>
    <lineage>
        <taxon>Bacteria</taxon>
        <taxon>Pseudomonadati</taxon>
        <taxon>Bacteroidota</taxon>
        <taxon>Flavobacteriia</taxon>
        <taxon>Flavobacteriales</taxon>
        <taxon>Flavobacteriaceae</taxon>
        <taxon>Capnocytophaga</taxon>
    </lineage>
</organism>
<evidence type="ECO:0000313" key="1">
    <source>
        <dbReference type="EMBL" id="ATA86901.1"/>
    </source>
</evidence>
<protein>
    <submittedName>
        <fullName evidence="1">Uncharacterized protein</fullName>
    </submittedName>
</protein>
<name>A0A250FPG2_9FLAO</name>
<evidence type="ECO:0000313" key="2">
    <source>
        <dbReference type="Proteomes" id="UP000217250"/>
    </source>
</evidence>
<dbReference type="Proteomes" id="UP000217250">
    <property type="component" value="Chromosome"/>
</dbReference>
<proteinExistence type="predicted"/>
<dbReference type="KEGG" id="cgh:CGC50_06890"/>
<sequence length="141" mass="16142">MRKLLFLALLIVGCKPSYVTEIPRDTNLRTGIHLKDPKRVVIFAEDATYYKYAQEHPEYKEIKARISSLLPAASESCFCGITLHGGIIRIDGEKSWIIDTEKLPYIAALVLYNGKGKPEVVLDPKQYEKRLRQMWGSKSTW</sequence>
<accession>A0A250FPG2</accession>
<dbReference type="AlphaFoldDB" id="A0A250FPG2"/>